<evidence type="ECO:0000256" key="4">
    <source>
        <dbReference type="PROSITE-ProRule" id="PRU01161"/>
    </source>
</evidence>
<sequence>MEWPGEGVSSRVVFRVDAAGAQMSDDVIQPSTKAAARTRRARTPPTGDQEPSGAAPAPAPGPRARPRVGLALSGGGFRATAFGLGALRALHDRGILGDVTVVSGISGGSLLAAMWAYGPESFADFDAGVTDLVTTGLHWELARRALAPRAVLAAGVSLMTAVTGRPRSNTRTEALVRALAARPFGRRRLGDVTRSGLATIISATDLATGNAVRFGSRVSSLSPVGDIAEPVLVADAVAGSAAFPALLPPLNRTYTFVGRDGTRERRTLLMTDGGVYDNLGLTPLLPGRSAAHTSHVYDLDYIIAVDAGQGRRVRTAPNFMLGRLKRSFEIAYGKAQDGSRARLNQAAEAGALKGFVNTYLATRDERLPVPIAGLVPREAIIDYPTDFARMTPENLRLTATRGEQLTRALAAHYCPQLGAV</sequence>
<keyword evidence="1 4" id="KW-0378">Hydrolase</keyword>
<accession>A0ABN3D3Q3</accession>
<proteinExistence type="predicted"/>
<feature type="region of interest" description="Disordered" evidence="5">
    <location>
        <begin position="24"/>
        <end position="69"/>
    </location>
</feature>
<evidence type="ECO:0000256" key="2">
    <source>
        <dbReference type="ARBA" id="ARBA00022963"/>
    </source>
</evidence>
<dbReference type="PROSITE" id="PS51635">
    <property type="entry name" value="PNPLA"/>
    <property type="match status" value="1"/>
</dbReference>
<dbReference type="EMBL" id="BAAAQX010000069">
    <property type="protein sequence ID" value="GAA2216423.1"/>
    <property type="molecule type" value="Genomic_DNA"/>
</dbReference>
<feature type="domain" description="PNPLA" evidence="6">
    <location>
        <begin position="70"/>
        <end position="285"/>
    </location>
</feature>
<dbReference type="PANTHER" id="PTHR14226:SF29">
    <property type="entry name" value="NEUROPATHY TARGET ESTERASE SWS"/>
    <property type="match status" value="1"/>
</dbReference>
<dbReference type="Proteomes" id="UP001499843">
    <property type="component" value="Unassembled WGS sequence"/>
</dbReference>
<keyword evidence="2 4" id="KW-0442">Lipid degradation</keyword>
<dbReference type="InterPro" id="IPR016035">
    <property type="entry name" value="Acyl_Trfase/lysoPLipase"/>
</dbReference>
<evidence type="ECO:0000256" key="5">
    <source>
        <dbReference type="SAM" id="MobiDB-lite"/>
    </source>
</evidence>
<evidence type="ECO:0000256" key="3">
    <source>
        <dbReference type="ARBA" id="ARBA00023098"/>
    </source>
</evidence>
<protein>
    <recommendedName>
        <fullName evidence="6">PNPLA domain-containing protein</fullName>
    </recommendedName>
</protein>
<reference evidence="7 8" key="1">
    <citation type="journal article" date="2019" name="Int. J. Syst. Evol. Microbiol.">
        <title>The Global Catalogue of Microorganisms (GCM) 10K type strain sequencing project: providing services to taxonomists for standard genome sequencing and annotation.</title>
        <authorList>
            <consortium name="The Broad Institute Genomics Platform"/>
            <consortium name="The Broad Institute Genome Sequencing Center for Infectious Disease"/>
            <person name="Wu L."/>
            <person name="Ma J."/>
        </authorList>
    </citation>
    <scope>NUCLEOTIDE SEQUENCE [LARGE SCALE GENOMIC DNA]</scope>
    <source>
        <strain evidence="7 8">JCM 16114</strain>
    </source>
</reference>
<organism evidence="7 8">
    <name type="scientific">Nonomuraea monospora</name>
    <dbReference type="NCBI Taxonomy" id="568818"/>
    <lineage>
        <taxon>Bacteria</taxon>
        <taxon>Bacillati</taxon>
        <taxon>Actinomycetota</taxon>
        <taxon>Actinomycetes</taxon>
        <taxon>Streptosporangiales</taxon>
        <taxon>Streptosporangiaceae</taxon>
        <taxon>Nonomuraea</taxon>
    </lineage>
</organism>
<evidence type="ECO:0000313" key="8">
    <source>
        <dbReference type="Proteomes" id="UP001499843"/>
    </source>
</evidence>
<name>A0ABN3D3Q3_9ACTN</name>
<feature type="active site" description="Nucleophile" evidence="4">
    <location>
        <position position="106"/>
    </location>
</feature>
<dbReference type="InterPro" id="IPR050301">
    <property type="entry name" value="NTE"/>
</dbReference>
<gene>
    <name evidence="7" type="ORF">GCM10009850_118920</name>
</gene>
<feature type="active site" description="Proton acceptor" evidence="4">
    <location>
        <position position="272"/>
    </location>
</feature>
<feature type="short sequence motif" description="GXSXG" evidence="4">
    <location>
        <begin position="104"/>
        <end position="108"/>
    </location>
</feature>
<comment type="caution">
    <text evidence="4">Lacks conserved residue(s) required for the propagation of feature annotation.</text>
</comment>
<dbReference type="SUPFAM" id="SSF52151">
    <property type="entry name" value="FabD/lysophospholipase-like"/>
    <property type="match status" value="1"/>
</dbReference>
<dbReference type="Gene3D" id="3.40.1090.10">
    <property type="entry name" value="Cytosolic phospholipase A2 catalytic domain"/>
    <property type="match status" value="2"/>
</dbReference>
<dbReference type="InterPro" id="IPR002641">
    <property type="entry name" value="PNPLA_dom"/>
</dbReference>
<evidence type="ECO:0000313" key="7">
    <source>
        <dbReference type="EMBL" id="GAA2216423.1"/>
    </source>
</evidence>
<evidence type="ECO:0000256" key="1">
    <source>
        <dbReference type="ARBA" id="ARBA00022801"/>
    </source>
</evidence>
<evidence type="ECO:0000259" key="6">
    <source>
        <dbReference type="PROSITE" id="PS51635"/>
    </source>
</evidence>
<comment type="caution">
    <text evidence="7">The sequence shown here is derived from an EMBL/GenBank/DDBJ whole genome shotgun (WGS) entry which is preliminary data.</text>
</comment>
<keyword evidence="3 4" id="KW-0443">Lipid metabolism</keyword>
<keyword evidence="8" id="KW-1185">Reference proteome</keyword>
<dbReference type="PANTHER" id="PTHR14226">
    <property type="entry name" value="NEUROPATHY TARGET ESTERASE/SWISS CHEESE D.MELANOGASTER"/>
    <property type="match status" value="1"/>
</dbReference>
<dbReference type="Pfam" id="PF01734">
    <property type="entry name" value="Patatin"/>
    <property type="match status" value="1"/>
</dbReference>
<feature type="short sequence motif" description="DGA/G" evidence="4">
    <location>
        <begin position="272"/>
        <end position="274"/>
    </location>
</feature>